<evidence type="ECO:0000313" key="2">
    <source>
        <dbReference type="EMBL" id="OGC80884.1"/>
    </source>
</evidence>
<dbReference type="Proteomes" id="UP000177845">
    <property type="component" value="Unassembled WGS sequence"/>
</dbReference>
<feature type="region of interest" description="Disordered" evidence="1">
    <location>
        <begin position="370"/>
        <end position="427"/>
    </location>
</feature>
<reference evidence="2 3" key="1">
    <citation type="journal article" date="2016" name="Nat. Commun.">
        <title>Thousands of microbial genomes shed light on interconnected biogeochemical processes in an aquifer system.</title>
        <authorList>
            <person name="Anantharaman K."/>
            <person name="Brown C.T."/>
            <person name="Hug L.A."/>
            <person name="Sharon I."/>
            <person name="Castelle C.J."/>
            <person name="Probst A.J."/>
            <person name="Thomas B.C."/>
            <person name="Singh A."/>
            <person name="Wilkins M.J."/>
            <person name="Karaoz U."/>
            <person name="Brodie E.L."/>
            <person name="Williams K.H."/>
            <person name="Hubbard S.S."/>
            <person name="Banfield J.F."/>
        </authorList>
    </citation>
    <scope>NUCLEOTIDE SEQUENCE [LARGE SCALE GENOMIC DNA]</scope>
</reference>
<sequence>MGLETMSFEPEEEESYQQQAMDLVDDRIRSGERNSEQQSEPNENNNDVKDNGENSDRLSSLVEEALALQELVEEGNDQSKPEGSAAVEENIQNGTETTESGSERIPDNLIEILEPTPSLPKPEIKPEVIPDIIEGTVVEDISHNETSRPGPGTTSTNINNGRTPGVVENPANSVASEQAPTPVVTPQTPEIPARPISETIYVPSFTVTERPHPATSPEGIEWQKKDSELKSDLYEKNEAWTTNPTQQSYQAYKESYDTLARHNTSAWHNDALTKEGVYDQYRTNAQKPQVDKVERSILMSGNLYFNQAKADKITDKEIEDIAKTLMWERLKNPAVVDFEFAQGFRVNLWVMREETRKLLEEKVRELGGNNYNHLPHTGANGHHPTLPANSAAETGTNLDRVENTQEVTETTEQEPDEETGPENEETRYARILKRIRKNGVASDQEREEWAETIDHLLELNNPEKARELAQERINGAERLEWEGNNNNKMVNALILAAAIRKREEMQKDAKSQEDQEIFLKEYLKNLLGQEADEREVAEFLKQTTELKNVHA</sequence>
<feature type="region of interest" description="Disordered" evidence="1">
    <location>
        <begin position="1"/>
        <end position="59"/>
    </location>
</feature>
<feature type="compositionally biased region" description="Polar residues" evidence="1">
    <location>
        <begin position="170"/>
        <end position="179"/>
    </location>
</feature>
<evidence type="ECO:0000256" key="1">
    <source>
        <dbReference type="SAM" id="MobiDB-lite"/>
    </source>
</evidence>
<feature type="compositionally biased region" description="Polar residues" evidence="1">
    <location>
        <begin position="152"/>
        <end position="162"/>
    </location>
</feature>
<proteinExistence type="predicted"/>
<feature type="compositionally biased region" description="Polar residues" evidence="1">
    <location>
        <begin position="387"/>
        <end position="397"/>
    </location>
</feature>
<feature type="region of interest" description="Disordered" evidence="1">
    <location>
        <begin position="142"/>
        <end position="191"/>
    </location>
</feature>
<comment type="caution">
    <text evidence="2">The sequence shown here is derived from an EMBL/GenBank/DDBJ whole genome shotgun (WGS) entry which is preliminary data.</text>
</comment>
<accession>A0A1F4XH10</accession>
<feature type="compositionally biased region" description="Basic and acidic residues" evidence="1">
    <location>
        <begin position="24"/>
        <end position="35"/>
    </location>
</feature>
<dbReference type="AlphaFoldDB" id="A0A1F4XH10"/>
<feature type="compositionally biased region" description="Low complexity" evidence="1">
    <location>
        <begin position="36"/>
        <end position="45"/>
    </location>
</feature>
<protein>
    <submittedName>
        <fullName evidence="2">Uncharacterized protein</fullName>
    </submittedName>
</protein>
<feature type="compositionally biased region" description="Acidic residues" evidence="1">
    <location>
        <begin position="409"/>
        <end position="423"/>
    </location>
</feature>
<evidence type="ECO:0000313" key="3">
    <source>
        <dbReference type="Proteomes" id="UP000177845"/>
    </source>
</evidence>
<organism evidence="2 3">
    <name type="scientific">candidate division WWE3 bacterium RIFOXYD1_FULL_43_17</name>
    <dbReference type="NCBI Taxonomy" id="1802652"/>
    <lineage>
        <taxon>Bacteria</taxon>
        <taxon>Katanobacteria</taxon>
    </lineage>
</organism>
<feature type="compositionally biased region" description="Polar residues" evidence="1">
    <location>
        <begin position="90"/>
        <end position="100"/>
    </location>
</feature>
<feature type="region of interest" description="Disordered" evidence="1">
    <location>
        <begin position="71"/>
        <end position="105"/>
    </location>
</feature>
<name>A0A1F4XH10_UNCKA</name>
<dbReference type="EMBL" id="MEWJ01000004">
    <property type="protein sequence ID" value="OGC80884.1"/>
    <property type="molecule type" value="Genomic_DNA"/>
</dbReference>
<gene>
    <name evidence="2" type="ORF">A3K01_02020</name>
</gene>
<feature type="compositionally biased region" description="Basic and acidic residues" evidence="1">
    <location>
        <begin position="46"/>
        <end position="56"/>
    </location>
</feature>